<evidence type="ECO:0000256" key="1">
    <source>
        <dbReference type="SAM" id="SignalP"/>
    </source>
</evidence>
<comment type="caution">
    <text evidence="2">The sequence shown here is derived from an EMBL/GenBank/DDBJ whole genome shotgun (WGS) entry which is preliminary data.</text>
</comment>
<feature type="signal peptide" evidence="1">
    <location>
        <begin position="1"/>
        <end position="19"/>
    </location>
</feature>
<organism evidence="2 3">
    <name type="scientific">Trichostrongylus colubriformis</name>
    <name type="common">Black scour worm</name>
    <dbReference type="NCBI Taxonomy" id="6319"/>
    <lineage>
        <taxon>Eukaryota</taxon>
        <taxon>Metazoa</taxon>
        <taxon>Ecdysozoa</taxon>
        <taxon>Nematoda</taxon>
        <taxon>Chromadorea</taxon>
        <taxon>Rhabditida</taxon>
        <taxon>Rhabditina</taxon>
        <taxon>Rhabditomorpha</taxon>
        <taxon>Strongyloidea</taxon>
        <taxon>Trichostrongylidae</taxon>
        <taxon>Trichostrongylus</taxon>
    </lineage>
</organism>
<reference evidence="2 3" key="1">
    <citation type="submission" date="2019-10" db="EMBL/GenBank/DDBJ databases">
        <title>Assembly and Annotation for the nematode Trichostrongylus colubriformis.</title>
        <authorList>
            <person name="Martin J."/>
        </authorList>
    </citation>
    <scope>NUCLEOTIDE SEQUENCE [LARGE SCALE GENOMIC DNA]</scope>
    <source>
        <strain evidence="2">G859</strain>
        <tissue evidence="2">Whole worm</tissue>
    </source>
</reference>
<keyword evidence="3" id="KW-1185">Reference proteome</keyword>
<dbReference type="AlphaFoldDB" id="A0AAN8G4Z7"/>
<gene>
    <name evidence="2" type="ORF">GCK32_009763</name>
</gene>
<proteinExistence type="predicted"/>
<name>A0AAN8G4Z7_TRICO</name>
<keyword evidence="1" id="KW-0732">Signal</keyword>
<sequence>MRTILLLSVLFCVFLSGFTGPDRLHKICVQVLKMDVKEVCELIKPFKYPFTYLEKEFCKYADEVIRKQKGGVTSDEICTSIGF</sequence>
<accession>A0AAN8G4Z7</accession>
<feature type="chain" id="PRO_5042911514" evidence="1">
    <location>
        <begin position="20"/>
        <end position="83"/>
    </location>
</feature>
<evidence type="ECO:0000313" key="2">
    <source>
        <dbReference type="EMBL" id="KAK5980953.1"/>
    </source>
</evidence>
<evidence type="ECO:0000313" key="3">
    <source>
        <dbReference type="Proteomes" id="UP001331761"/>
    </source>
</evidence>
<dbReference type="EMBL" id="WIXE01006817">
    <property type="protein sequence ID" value="KAK5980953.1"/>
    <property type="molecule type" value="Genomic_DNA"/>
</dbReference>
<dbReference type="Proteomes" id="UP001331761">
    <property type="component" value="Unassembled WGS sequence"/>
</dbReference>
<protein>
    <submittedName>
        <fullName evidence="2">Uncharacterized protein</fullName>
    </submittedName>
</protein>